<dbReference type="EMBL" id="BFAG01000003">
    <property type="protein sequence ID" value="GBF04988.1"/>
    <property type="molecule type" value="Genomic_DNA"/>
</dbReference>
<comment type="caution">
    <text evidence="5">The sequence shown here is derived from an EMBL/GenBank/DDBJ whole genome shotgun (WGS) entry which is preliminary data.</text>
</comment>
<dbReference type="InterPro" id="IPR036388">
    <property type="entry name" value="WH-like_DNA-bd_sf"/>
</dbReference>
<dbReference type="GO" id="GO:0003677">
    <property type="term" value="F:DNA binding"/>
    <property type="evidence" value="ECO:0007669"/>
    <property type="project" value="UniProtKB-KW"/>
</dbReference>
<sequence>MEERGLFIERTGVMLEFIGIPRVAGRVLGALLIAPPEGHTASELAGLLHASRAGISTGTTYLTRVGLIERAPRPGERADRFRMRPHAWATLMEQGNRRLGTLHDLAVEGQRILPPGADPGPLREMEEFFALWLRLYPDILRRWHAAERASTGGES</sequence>
<dbReference type="Gene3D" id="1.10.287.160">
    <property type="entry name" value="HR1 repeat"/>
    <property type="match status" value="1"/>
</dbReference>
<dbReference type="PANTHER" id="PTHR38465">
    <property type="entry name" value="HTH-TYPE TRANSCRIPTIONAL REGULATOR MJ1563-RELATED"/>
    <property type="match status" value="1"/>
</dbReference>
<accession>A0A2I9DFW9</accession>
<evidence type="ECO:0000256" key="1">
    <source>
        <dbReference type="ARBA" id="ARBA00023015"/>
    </source>
</evidence>
<dbReference type="SUPFAM" id="SSF46785">
    <property type="entry name" value="Winged helix' DNA-binding domain"/>
    <property type="match status" value="1"/>
</dbReference>
<protein>
    <submittedName>
        <fullName evidence="5">Transcriptional regulator, MarR family</fullName>
    </submittedName>
</protein>
<evidence type="ECO:0000256" key="3">
    <source>
        <dbReference type="ARBA" id="ARBA00023163"/>
    </source>
</evidence>
<reference evidence="6" key="1">
    <citation type="submission" date="2018-01" db="EMBL/GenBank/DDBJ databases">
        <title>Draft Genome Sequence of the Radioresistant Bacterium Deinococcus aerius TR0125, Isolated from the Higher Atmosphere above Japan.</title>
        <authorList>
            <person name="Satoh K."/>
            <person name="Arai H."/>
            <person name="Sanzen T."/>
            <person name="Kawaguchi Y."/>
            <person name="Hayashi H."/>
            <person name="Yokobori S."/>
            <person name="Yamagishi A."/>
            <person name="Oono Y."/>
            <person name="Narumi I."/>
        </authorList>
    </citation>
    <scope>NUCLEOTIDE SEQUENCE [LARGE SCALE GENOMIC DNA]</scope>
    <source>
        <strain evidence="6">TR0125</strain>
    </source>
</reference>
<dbReference type="RefSeq" id="WP_103128445.1">
    <property type="nucleotide sequence ID" value="NZ_BFAG01000003.1"/>
</dbReference>
<organism evidence="5 6">
    <name type="scientific">Deinococcus aerius</name>
    <dbReference type="NCBI Taxonomy" id="200253"/>
    <lineage>
        <taxon>Bacteria</taxon>
        <taxon>Thermotogati</taxon>
        <taxon>Deinococcota</taxon>
        <taxon>Deinococci</taxon>
        <taxon>Deinococcales</taxon>
        <taxon>Deinococcaceae</taxon>
        <taxon>Deinococcus</taxon>
    </lineage>
</organism>
<dbReference type="InterPro" id="IPR036390">
    <property type="entry name" value="WH_DNA-bd_sf"/>
</dbReference>
<dbReference type="Proteomes" id="UP000236569">
    <property type="component" value="Unassembled WGS sequence"/>
</dbReference>
<name>A0A2I9DFW9_9DEIO</name>
<keyword evidence="2" id="KW-0238">DNA-binding</keyword>
<keyword evidence="6" id="KW-1185">Reference proteome</keyword>
<dbReference type="Gene3D" id="1.10.10.10">
    <property type="entry name" value="Winged helix-like DNA-binding domain superfamily/Winged helix DNA-binding domain"/>
    <property type="match status" value="1"/>
</dbReference>
<evidence type="ECO:0000313" key="5">
    <source>
        <dbReference type="EMBL" id="GBF04988.1"/>
    </source>
</evidence>
<proteinExistence type="predicted"/>
<dbReference type="OrthoDB" id="67158at2"/>
<evidence type="ECO:0000313" key="6">
    <source>
        <dbReference type="Proteomes" id="UP000236569"/>
    </source>
</evidence>
<keyword evidence="3" id="KW-0804">Transcription</keyword>
<gene>
    <name evidence="5" type="ORF">DAERI_030154</name>
</gene>
<keyword evidence="1" id="KW-0805">Transcription regulation</keyword>
<feature type="domain" description="HTH marR-type" evidence="4">
    <location>
        <begin position="19"/>
        <end position="75"/>
    </location>
</feature>
<dbReference type="InterPro" id="IPR052362">
    <property type="entry name" value="HTH-GbsR_regulator"/>
</dbReference>
<evidence type="ECO:0000259" key="4">
    <source>
        <dbReference type="Pfam" id="PF12802"/>
    </source>
</evidence>
<dbReference type="InterPro" id="IPR000835">
    <property type="entry name" value="HTH_MarR-typ"/>
</dbReference>
<dbReference type="AlphaFoldDB" id="A0A2I9DFW9"/>
<dbReference type="PANTHER" id="PTHR38465:SF2">
    <property type="entry name" value="HTH-TYPE TRANSCRIPTIONAL REGULATOR MMPR5"/>
    <property type="match status" value="1"/>
</dbReference>
<dbReference type="Pfam" id="PF12802">
    <property type="entry name" value="MarR_2"/>
    <property type="match status" value="1"/>
</dbReference>
<dbReference type="GO" id="GO:0003700">
    <property type="term" value="F:DNA-binding transcription factor activity"/>
    <property type="evidence" value="ECO:0007669"/>
    <property type="project" value="InterPro"/>
</dbReference>
<evidence type="ECO:0000256" key="2">
    <source>
        <dbReference type="ARBA" id="ARBA00023125"/>
    </source>
</evidence>